<keyword evidence="1" id="KW-1188">Viral release from host cell</keyword>
<dbReference type="GO" id="GO:0008233">
    <property type="term" value="F:peptidase activity"/>
    <property type="evidence" value="ECO:0007669"/>
    <property type="project" value="UniProtKB-KW"/>
</dbReference>
<reference evidence="5 6" key="1">
    <citation type="submission" date="2020-08" db="EMBL/GenBank/DDBJ databases">
        <title>Genome public.</title>
        <authorList>
            <person name="Liu C."/>
            <person name="Sun Q."/>
        </authorList>
    </citation>
    <scope>NUCLEOTIDE SEQUENCE [LARGE SCALE GENOMIC DNA]</scope>
    <source>
        <strain evidence="5 6">NSJ-71</strain>
    </source>
</reference>
<feature type="domain" description="Prohead serine protease" evidence="4">
    <location>
        <begin position="21"/>
        <end position="173"/>
    </location>
</feature>
<dbReference type="Pfam" id="PF04586">
    <property type="entry name" value="Peptidase_S78"/>
    <property type="match status" value="1"/>
</dbReference>
<keyword evidence="6" id="KW-1185">Reference proteome</keyword>
<evidence type="ECO:0000313" key="5">
    <source>
        <dbReference type="EMBL" id="MBC5728153.1"/>
    </source>
</evidence>
<protein>
    <submittedName>
        <fullName evidence="5">HK97 family phage prohead protease</fullName>
    </submittedName>
</protein>
<evidence type="ECO:0000256" key="3">
    <source>
        <dbReference type="ARBA" id="ARBA00022801"/>
    </source>
</evidence>
<organism evidence="5 6">
    <name type="scientific">Ruminococcus intestinalis</name>
    <dbReference type="NCBI Taxonomy" id="2763066"/>
    <lineage>
        <taxon>Bacteria</taxon>
        <taxon>Bacillati</taxon>
        <taxon>Bacillota</taxon>
        <taxon>Clostridia</taxon>
        <taxon>Eubacteriales</taxon>
        <taxon>Oscillospiraceae</taxon>
        <taxon>Ruminococcus</taxon>
    </lineage>
</organism>
<name>A0ABR7HKU4_9FIRM</name>
<proteinExistence type="predicted"/>
<gene>
    <name evidence="5" type="ORF">H8R91_06410</name>
</gene>
<evidence type="ECO:0000313" key="6">
    <source>
        <dbReference type="Proteomes" id="UP000636755"/>
    </source>
</evidence>
<dbReference type="EMBL" id="JACOPS010000002">
    <property type="protein sequence ID" value="MBC5728153.1"/>
    <property type="molecule type" value="Genomic_DNA"/>
</dbReference>
<comment type="caution">
    <text evidence="5">The sequence shown here is derived from an EMBL/GenBank/DDBJ whole genome shotgun (WGS) entry which is preliminary data.</text>
</comment>
<sequence length="201" mass="23515">MPYKPNEREYRAATPFTTLDENDSKELILRGTPIVFDTPTVICEIDGVQYKEVIARGALDNCDMSDFIFNRNHGQNDATVYARTRNKSLDYSITDRGLDIAAHLDSEDERHRNLHRDVMKRRVDKMSFSFIVRECSYDRETHTRTITKIKKLFDVSAVDFPAYNETSITAARSFFSEEHEKEFRALEERARRRKLIALTYC</sequence>
<dbReference type="GO" id="GO:0006508">
    <property type="term" value="P:proteolysis"/>
    <property type="evidence" value="ECO:0007669"/>
    <property type="project" value="UniProtKB-KW"/>
</dbReference>
<evidence type="ECO:0000256" key="2">
    <source>
        <dbReference type="ARBA" id="ARBA00022670"/>
    </source>
</evidence>
<keyword evidence="3" id="KW-0378">Hydrolase</keyword>
<dbReference type="InterPro" id="IPR054613">
    <property type="entry name" value="Peptidase_S78_dom"/>
</dbReference>
<accession>A0ABR7HKU4</accession>
<keyword evidence="2 5" id="KW-0645">Protease</keyword>
<evidence type="ECO:0000256" key="1">
    <source>
        <dbReference type="ARBA" id="ARBA00022612"/>
    </source>
</evidence>
<dbReference type="Proteomes" id="UP000636755">
    <property type="component" value="Unassembled WGS sequence"/>
</dbReference>
<dbReference type="RefSeq" id="WP_186935318.1">
    <property type="nucleotide sequence ID" value="NZ_JACOPS010000002.1"/>
</dbReference>
<evidence type="ECO:0000259" key="4">
    <source>
        <dbReference type="Pfam" id="PF04586"/>
    </source>
</evidence>